<protein>
    <submittedName>
        <fullName evidence="4">Superoxide dismutase</fullName>
    </submittedName>
</protein>
<dbReference type="InterPro" id="IPR001424">
    <property type="entry name" value="SOD_Cu_Zn_dom"/>
</dbReference>
<keyword evidence="5" id="KW-1185">Reference proteome</keyword>
<dbReference type="InterPro" id="IPR036423">
    <property type="entry name" value="SOD-like_Cu/Zn_dom_sf"/>
</dbReference>
<accession>A0A2K8MJ44</accession>
<evidence type="ECO:0000256" key="1">
    <source>
        <dbReference type="ARBA" id="ARBA00010457"/>
    </source>
</evidence>
<evidence type="ECO:0000256" key="2">
    <source>
        <dbReference type="SAM" id="MobiDB-lite"/>
    </source>
</evidence>
<evidence type="ECO:0000313" key="4">
    <source>
        <dbReference type="EMBL" id="ATY33898.1"/>
    </source>
</evidence>
<comment type="similarity">
    <text evidence="1">Belongs to the Cu-Zn superoxide dismutase family.</text>
</comment>
<evidence type="ECO:0000259" key="3">
    <source>
        <dbReference type="Pfam" id="PF00080"/>
    </source>
</evidence>
<dbReference type="PANTHER" id="PTHR10003">
    <property type="entry name" value="SUPEROXIDE DISMUTASE CU-ZN -RELATED"/>
    <property type="match status" value="1"/>
</dbReference>
<dbReference type="AlphaFoldDB" id="A0A2K8MJ44"/>
<gene>
    <name evidence="4" type="ORF">CVN68_19665</name>
</gene>
<organism evidence="4 5">
    <name type="scientific">Sphingomonas psychrotolerans</name>
    <dbReference type="NCBI Taxonomy" id="1327635"/>
    <lineage>
        <taxon>Bacteria</taxon>
        <taxon>Pseudomonadati</taxon>
        <taxon>Pseudomonadota</taxon>
        <taxon>Alphaproteobacteria</taxon>
        <taxon>Sphingomonadales</taxon>
        <taxon>Sphingomonadaceae</taxon>
        <taxon>Sphingomonas</taxon>
    </lineage>
</organism>
<dbReference type="Pfam" id="PF00080">
    <property type="entry name" value="Sod_Cu"/>
    <property type="match status" value="1"/>
</dbReference>
<dbReference type="RefSeq" id="WP_100283694.1">
    <property type="nucleotide sequence ID" value="NZ_CP024923.1"/>
</dbReference>
<dbReference type="PROSITE" id="PS51257">
    <property type="entry name" value="PROKAR_LIPOPROTEIN"/>
    <property type="match status" value="1"/>
</dbReference>
<dbReference type="Gene3D" id="2.60.40.200">
    <property type="entry name" value="Superoxide dismutase, copper/zinc binding domain"/>
    <property type="match status" value="1"/>
</dbReference>
<dbReference type="KEGG" id="sphc:CVN68_19665"/>
<proteinExistence type="inferred from homology"/>
<feature type="domain" description="Superoxide dismutase copper/zinc binding" evidence="3">
    <location>
        <begin position="48"/>
        <end position="172"/>
    </location>
</feature>
<dbReference type="GO" id="GO:0005507">
    <property type="term" value="F:copper ion binding"/>
    <property type="evidence" value="ECO:0007669"/>
    <property type="project" value="InterPro"/>
</dbReference>
<dbReference type="GO" id="GO:0006801">
    <property type="term" value="P:superoxide metabolic process"/>
    <property type="evidence" value="ECO:0007669"/>
    <property type="project" value="InterPro"/>
</dbReference>
<sequence length="176" mass="18127">MKRVAMGAIAVAAMLGGCATPEQNARYMAGHYRAQADIVNPAGEKIGTAVAEEVDGAIRVIVEAGNLPEGPHGTHIHAIGKCTAPDFASAGPHWNPTTHQHGKENPAGPHAGDMPNLDVAAGGRDRTIFTLPGGTYQQLLDEDGAAIVIHANADDYKTDPSGNSGGRIACGVFQAM</sequence>
<dbReference type="OrthoDB" id="5431326at2"/>
<dbReference type="InterPro" id="IPR024134">
    <property type="entry name" value="SOD_Cu/Zn_/chaperone"/>
</dbReference>
<name>A0A2K8MJ44_9SPHN</name>
<dbReference type="Proteomes" id="UP000229081">
    <property type="component" value="Chromosome"/>
</dbReference>
<evidence type="ECO:0000313" key="5">
    <source>
        <dbReference type="Proteomes" id="UP000229081"/>
    </source>
</evidence>
<dbReference type="EMBL" id="CP024923">
    <property type="protein sequence ID" value="ATY33898.1"/>
    <property type="molecule type" value="Genomic_DNA"/>
</dbReference>
<dbReference type="SUPFAM" id="SSF49329">
    <property type="entry name" value="Cu,Zn superoxide dismutase-like"/>
    <property type="match status" value="1"/>
</dbReference>
<reference evidence="4 5" key="1">
    <citation type="submission" date="2017-11" db="EMBL/GenBank/DDBJ databases">
        <title>Complete genome sequence of Sphingomonas sp. Strain Cra20, a psychrotolerant potential plant growth promoting rhizobacteria.</title>
        <authorList>
            <person name="Luo Y."/>
        </authorList>
    </citation>
    <scope>NUCLEOTIDE SEQUENCE [LARGE SCALE GENOMIC DNA]</scope>
    <source>
        <strain evidence="4 5">Cra20</strain>
    </source>
</reference>
<feature type="region of interest" description="Disordered" evidence="2">
    <location>
        <begin position="92"/>
        <end position="115"/>
    </location>
</feature>
<dbReference type="CDD" id="cd00305">
    <property type="entry name" value="Cu-Zn_Superoxide_Dismutase"/>
    <property type="match status" value="1"/>
</dbReference>